<reference evidence="2 3" key="2">
    <citation type="journal article" date="2015" name="PLoS ONE">
        <title>Whole-Genome Optical Mapping and Finished Genome Sequence of Sphingobacterium deserti sp. nov., a New Species Isolated from the Western Desert of China.</title>
        <authorList>
            <person name="Teng C."/>
            <person name="Zhou Z."/>
            <person name="Molnar I."/>
            <person name="Li X."/>
            <person name="Tang R."/>
            <person name="Chen M."/>
            <person name="Wang L."/>
            <person name="Su S."/>
            <person name="Zhang W."/>
            <person name="Lin M."/>
        </authorList>
    </citation>
    <scope>NUCLEOTIDE SEQUENCE [LARGE SCALE GENOMIC DNA]</scope>
    <source>
        <strain evidence="3">ACCC05744</strain>
    </source>
</reference>
<dbReference type="AlphaFoldDB" id="A0A0B8SYN3"/>
<comment type="caution">
    <text evidence="2">The sequence shown here is derived from an EMBL/GenBank/DDBJ whole genome shotgun (WGS) entry which is preliminary data.</text>
</comment>
<feature type="domain" description="PhnA protein N-terminal proteobacterial" evidence="1">
    <location>
        <begin position="6"/>
        <end position="53"/>
    </location>
</feature>
<dbReference type="Proteomes" id="UP000031802">
    <property type="component" value="Unassembled WGS sequence"/>
</dbReference>
<dbReference type="Gene3D" id="2.30.30.40">
    <property type="entry name" value="SH3 Domains"/>
    <property type="match status" value="1"/>
</dbReference>
<name>A0A0B8SYN3_9SPHI</name>
<evidence type="ECO:0000313" key="2">
    <source>
        <dbReference type="EMBL" id="KGE12417.1"/>
    </source>
</evidence>
<dbReference type="PATRIC" id="fig|1229276.3.peg.3928"/>
<dbReference type="RefSeq" id="WP_037503451.1">
    <property type="nucleotide sequence ID" value="NZ_JJMU01000070.1"/>
</dbReference>
<gene>
    <name evidence="2" type="ORF">DI53_3795</name>
</gene>
<dbReference type="eggNOG" id="COG2824">
    <property type="taxonomic scope" value="Bacteria"/>
</dbReference>
<dbReference type="PANTHER" id="PTHR30305:SF3">
    <property type="entry name" value="PROTEIN YJDM"/>
    <property type="match status" value="1"/>
</dbReference>
<dbReference type="SUPFAM" id="SSF82057">
    <property type="entry name" value="Prokaryotic SH3-related domain"/>
    <property type="match status" value="1"/>
</dbReference>
<dbReference type="EMBL" id="JJMU01000070">
    <property type="protein sequence ID" value="KGE12417.1"/>
    <property type="molecule type" value="Genomic_DNA"/>
</dbReference>
<dbReference type="OrthoDB" id="9810131at2"/>
<reference evidence="3" key="1">
    <citation type="submission" date="2014-04" db="EMBL/GenBank/DDBJ databases">
        <title>Whole-Genome optical mapping and complete genome sequence of Sphingobacterium deserti sp. nov., a new spaces isolated from desert in the west of China.</title>
        <authorList>
            <person name="Teng C."/>
            <person name="Zhou Z."/>
            <person name="Li X."/>
            <person name="Chen M."/>
            <person name="Lin M."/>
            <person name="Wang L."/>
            <person name="Su S."/>
            <person name="Zhang C."/>
            <person name="Zhang W."/>
        </authorList>
    </citation>
    <scope>NUCLEOTIDE SEQUENCE [LARGE SCALE GENOMIC DNA]</scope>
    <source>
        <strain evidence="3">ACCC05744</strain>
    </source>
</reference>
<proteinExistence type="predicted"/>
<evidence type="ECO:0000259" key="1">
    <source>
        <dbReference type="SMART" id="SM00782"/>
    </source>
</evidence>
<dbReference type="InterPro" id="IPR013988">
    <property type="entry name" value="YjdM_C"/>
</dbReference>
<protein>
    <submittedName>
        <fullName evidence="2">PhnA protein</fullName>
    </submittedName>
</protein>
<accession>A0A0B8SYN3</accession>
<dbReference type="PANTHER" id="PTHR30305">
    <property type="entry name" value="PROTEIN YJDM-RELATED"/>
    <property type="match status" value="1"/>
</dbReference>
<dbReference type="SMART" id="SM00782">
    <property type="entry name" value="PhnA_Zn_Ribbon"/>
    <property type="match status" value="1"/>
</dbReference>
<keyword evidence="3" id="KW-1185">Reference proteome</keyword>
<dbReference type="InterPro" id="IPR013991">
    <property type="entry name" value="PhnaA_N_proteobac"/>
</dbReference>
<evidence type="ECO:0000313" key="3">
    <source>
        <dbReference type="Proteomes" id="UP000031802"/>
    </source>
</evidence>
<dbReference type="Pfam" id="PF03831">
    <property type="entry name" value="YjdM"/>
    <property type="match status" value="1"/>
</dbReference>
<organism evidence="2 3">
    <name type="scientific">Sphingobacterium deserti</name>
    <dbReference type="NCBI Taxonomy" id="1229276"/>
    <lineage>
        <taxon>Bacteria</taxon>
        <taxon>Pseudomonadati</taxon>
        <taxon>Bacteroidota</taxon>
        <taxon>Sphingobacteriia</taxon>
        <taxon>Sphingobacteriales</taxon>
        <taxon>Sphingobacteriaceae</taxon>
        <taxon>Sphingobacterium</taxon>
    </lineage>
</organism>
<sequence>MSIEKQLIERSNNACELCLNPATGLTTYNVPPHEQQALDTSIYICKTCIDQIEKKEQLQAKHWQKLPQTMWSEHAPVQVVAWRMLSRLRQESWATESLDMLYLDDETLAWAKTTGDHEQDGTVQFHQDSNGMRLQDGDTVVLIKTLDVKGSTLTAKLGTVVKNIRLVADNVEQIEGKVDGQTIVILTKYLRKGS</sequence>